<comment type="caution">
    <text evidence="1">The sequence shown here is derived from an EMBL/GenBank/DDBJ whole genome shotgun (WGS) entry which is preliminary data.</text>
</comment>
<evidence type="ECO:0000313" key="1">
    <source>
        <dbReference type="EMBL" id="GKX67933.1"/>
    </source>
</evidence>
<proteinExistence type="predicted"/>
<accession>A0ACB5RFR7</accession>
<reference evidence="1" key="1">
    <citation type="journal article" date="2025" name="Int. J. Syst. Evol. Microbiol.">
        <title>Inconstantimicrobium mannanitabidum sp. nov., a novel member of the family Clostridiaceae isolated from anoxic soil under the treatment of reductive soil disinfestation.</title>
        <authorList>
            <person name="Ueki A."/>
            <person name="Tonouchi A."/>
            <person name="Honma S."/>
            <person name="Kaku N."/>
            <person name="Ueki K."/>
        </authorList>
    </citation>
    <scope>NUCLEOTIDE SEQUENCE</scope>
    <source>
        <strain evidence="1">TW13</strain>
    </source>
</reference>
<evidence type="ECO:0000313" key="2">
    <source>
        <dbReference type="Proteomes" id="UP001058074"/>
    </source>
</evidence>
<gene>
    <name evidence="1" type="primary">rnz</name>
    <name evidence="1" type="ORF">rsdtw13_31910</name>
</gene>
<organism evidence="1 2">
    <name type="scientific">Inconstantimicrobium mannanitabidum</name>
    <dbReference type="NCBI Taxonomy" id="1604901"/>
    <lineage>
        <taxon>Bacteria</taxon>
        <taxon>Bacillati</taxon>
        <taxon>Bacillota</taxon>
        <taxon>Clostridia</taxon>
        <taxon>Eubacteriales</taxon>
        <taxon>Clostridiaceae</taxon>
        <taxon>Inconstantimicrobium</taxon>
    </lineage>
</organism>
<sequence>MVDLLLLGCGGGMPMPNRFLSSTLLSYKGRKILIDCGEGTQVSMKISNTGFKNIDVICITHIHGDHIVGLPGLLATIGNSGRIEPLTIIGPEGIEDTVNKLRVIASWLPYEINIIENPKETFEIKNEFIDLGVEISTLELEHSSPCIGYSFYFKRAPEFDPKKAITNNVPKALWSKLQKGQENIVHDGIKYTRDMVLGEERRGIKVSITTDTRPLDSIPEFIKDSDYFICEGTYGEDEDLPKAIKNKHMTFKEAATLASKGKVSNLLLTHFSTAMDEPTDYIDNAKMVFENTIVGFDRYSVELKFQ</sequence>
<keyword evidence="2" id="KW-1185">Reference proteome</keyword>
<name>A0ACB5RFR7_9CLOT</name>
<dbReference type="Proteomes" id="UP001058074">
    <property type="component" value="Unassembled WGS sequence"/>
</dbReference>
<protein>
    <submittedName>
        <fullName evidence="1">Ribonuclease Z</fullName>
    </submittedName>
</protein>
<dbReference type="EMBL" id="BROD01000001">
    <property type="protein sequence ID" value="GKX67933.1"/>
    <property type="molecule type" value="Genomic_DNA"/>
</dbReference>